<reference evidence="6 7" key="1">
    <citation type="submission" date="2018-11" db="EMBL/GenBank/DDBJ databases">
        <authorList>
            <person name="Li F."/>
        </authorList>
    </citation>
    <scope>NUCLEOTIDE SEQUENCE [LARGE SCALE GENOMIC DNA]</scope>
    <source>
        <strain evidence="6 7">KIS18-7</strain>
    </source>
</reference>
<dbReference type="GO" id="GO:0016020">
    <property type="term" value="C:membrane"/>
    <property type="evidence" value="ECO:0007669"/>
    <property type="project" value="UniProtKB-SubCell"/>
</dbReference>
<organism evidence="6 7">
    <name type="scientific">Nocardioides marmorisolisilvae</name>
    <dbReference type="NCBI Taxonomy" id="1542737"/>
    <lineage>
        <taxon>Bacteria</taxon>
        <taxon>Bacillati</taxon>
        <taxon>Actinomycetota</taxon>
        <taxon>Actinomycetes</taxon>
        <taxon>Propionibacteriales</taxon>
        <taxon>Nocardioidaceae</taxon>
        <taxon>Nocardioides</taxon>
    </lineage>
</organism>
<evidence type="ECO:0000256" key="2">
    <source>
        <dbReference type="ARBA" id="ARBA00022692"/>
    </source>
</evidence>
<keyword evidence="2 5" id="KW-0812">Transmembrane</keyword>
<sequence length="113" mass="11199">MTVPEVGALALAAIFGAGGLQQLAGVDSMQVLAKRVDLEYGVIRVAGFFQTLGALGLVAGVFVATWIGIAAGCGLALQALLGCGAHLRVREPVLAYAPAAVLGAAALAVALTL</sequence>
<dbReference type="InterPro" id="IPR032808">
    <property type="entry name" value="DoxX"/>
</dbReference>
<dbReference type="Pfam" id="PF13564">
    <property type="entry name" value="DoxX_2"/>
    <property type="match status" value="1"/>
</dbReference>
<evidence type="ECO:0000256" key="5">
    <source>
        <dbReference type="SAM" id="Phobius"/>
    </source>
</evidence>
<feature type="transmembrane region" description="Helical" evidence="5">
    <location>
        <begin position="93"/>
        <end position="111"/>
    </location>
</feature>
<evidence type="ECO:0000256" key="1">
    <source>
        <dbReference type="ARBA" id="ARBA00004141"/>
    </source>
</evidence>
<dbReference type="AlphaFoldDB" id="A0A3N0DS10"/>
<protein>
    <recommendedName>
        <fullName evidence="8">DoxX family protein</fullName>
    </recommendedName>
</protein>
<gene>
    <name evidence="6" type="ORF">EFL95_04690</name>
</gene>
<comment type="caution">
    <text evidence="6">The sequence shown here is derived from an EMBL/GenBank/DDBJ whole genome shotgun (WGS) entry which is preliminary data.</text>
</comment>
<keyword evidence="4 5" id="KW-0472">Membrane</keyword>
<accession>A0A3N0DS10</accession>
<dbReference type="RefSeq" id="WP_123232899.1">
    <property type="nucleotide sequence ID" value="NZ_RJSG01000002.1"/>
</dbReference>
<feature type="transmembrane region" description="Helical" evidence="5">
    <location>
        <begin position="57"/>
        <end position="81"/>
    </location>
</feature>
<dbReference type="Proteomes" id="UP000277094">
    <property type="component" value="Unassembled WGS sequence"/>
</dbReference>
<evidence type="ECO:0000256" key="3">
    <source>
        <dbReference type="ARBA" id="ARBA00022989"/>
    </source>
</evidence>
<comment type="subcellular location">
    <subcellularLocation>
        <location evidence="1">Membrane</location>
        <topology evidence="1">Multi-pass membrane protein</topology>
    </subcellularLocation>
</comment>
<evidence type="ECO:0000313" key="6">
    <source>
        <dbReference type="EMBL" id="RNL78400.1"/>
    </source>
</evidence>
<evidence type="ECO:0000313" key="7">
    <source>
        <dbReference type="Proteomes" id="UP000277094"/>
    </source>
</evidence>
<proteinExistence type="predicted"/>
<dbReference type="EMBL" id="RJSG01000002">
    <property type="protein sequence ID" value="RNL78400.1"/>
    <property type="molecule type" value="Genomic_DNA"/>
</dbReference>
<keyword evidence="3 5" id="KW-1133">Transmembrane helix</keyword>
<evidence type="ECO:0000256" key="4">
    <source>
        <dbReference type="ARBA" id="ARBA00023136"/>
    </source>
</evidence>
<name>A0A3N0DS10_9ACTN</name>
<evidence type="ECO:0008006" key="8">
    <source>
        <dbReference type="Google" id="ProtNLM"/>
    </source>
</evidence>
<keyword evidence="7" id="KW-1185">Reference proteome</keyword>